<proteinExistence type="predicted"/>
<name>A0A834TX66_9FABA</name>
<keyword evidence="3" id="KW-1185">Reference proteome</keyword>
<gene>
    <name evidence="2" type="ORF">G2W53_019555</name>
</gene>
<evidence type="ECO:0000313" key="2">
    <source>
        <dbReference type="EMBL" id="KAF7828391.1"/>
    </source>
</evidence>
<comment type="caution">
    <text evidence="2">The sequence shown here is derived from an EMBL/GenBank/DDBJ whole genome shotgun (WGS) entry which is preliminary data.</text>
</comment>
<feature type="region of interest" description="Disordered" evidence="1">
    <location>
        <begin position="1"/>
        <end position="48"/>
    </location>
</feature>
<feature type="compositionally biased region" description="Basic and acidic residues" evidence="1">
    <location>
        <begin position="7"/>
        <end position="29"/>
    </location>
</feature>
<dbReference type="EMBL" id="JAAIUW010000006">
    <property type="protein sequence ID" value="KAF7828391.1"/>
    <property type="molecule type" value="Genomic_DNA"/>
</dbReference>
<accession>A0A834TX66</accession>
<evidence type="ECO:0000256" key="1">
    <source>
        <dbReference type="SAM" id="MobiDB-lite"/>
    </source>
</evidence>
<protein>
    <submittedName>
        <fullName evidence="2">Uncharacterized protein</fullName>
    </submittedName>
</protein>
<organism evidence="2 3">
    <name type="scientific">Senna tora</name>
    <dbReference type="NCBI Taxonomy" id="362788"/>
    <lineage>
        <taxon>Eukaryota</taxon>
        <taxon>Viridiplantae</taxon>
        <taxon>Streptophyta</taxon>
        <taxon>Embryophyta</taxon>
        <taxon>Tracheophyta</taxon>
        <taxon>Spermatophyta</taxon>
        <taxon>Magnoliopsida</taxon>
        <taxon>eudicotyledons</taxon>
        <taxon>Gunneridae</taxon>
        <taxon>Pentapetalae</taxon>
        <taxon>rosids</taxon>
        <taxon>fabids</taxon>
        <taxon>Fabales</taxon>
        <taxon>Fabaceae</taxon>
        <taxon>Caesalpinioideae</taxon>
        <taxon>Cassia clade</taxon>
        <taxon>Senna</taxon>
    </lineage>
</organism>
<reference evidence="2" key="1">
    <citation type="submission" date="2020-09" db="EMBL/GenBank/DDBJ databases">
        <title>Genome-Enabled Discovery of Anthraquinone Biosynthesis in Senna tora.</title>
        <authorList>
            <person name="Kang S.-H."/>
            <person name="Pandey R.P."/>
            <person name="Lee C.-M."/>
            <person name="Sim J.-S."/>
            <person name="Jeong J.-T."/>
            <person name="Choi B.-S."/>
            <person name="Jung M."/>
            <person name="Ginzburg D."/>
            <person name="Zhao K."/>
            <person name="Won S.Y."/>
            <person name="Oh T.-J."/>
            <person name="Yu Y."/>
            <person name="Kim N.-H."/>
            <person name="Lee O.R."/>
            <person name="Lee T.-H."/>
            <person name="Bashyal P."/>
            <person name="Kim T.-S."/>
            <person name="Lee W.-H."/>
            <person name="Kawkins C."/>
            <person name="Kim C.-K."/>
            <person name="Kim J.S."/>
            <person name="Ahn B.O."/>
            <person name="Rhee S.Y."/>
            <person name="Sohng J.K."/>
        </authorList>
    </citation>
    <scope>NUCLEOTIDE SEQUENCE</scope>
    <source>
        <tissue evidence="2">Leaf</tissue>
    </source>
</reference>
<dbReference type="Proteomes" id="UP000634136">
    <property type="component" value="Unassembled WGS sequence"/>
</dbReference>
<sequence>MGASEWTKLKEVDRKTDPSKWADKVERNWSGEPTHLNGRQQIVKAGRD</sequence>
<evidence type="ECO:0000313" key="3">
    <source>
        <dbReference type="Proteomes" id="UP000634136"/>
    </source>
</evidence>
<dbReference type="AlphaFoldDB" id="A0A834TX66"/>